<dbReference type="SUPFAM" id="SSF47384">
    <property type="entry name" value="Homodimeric domain of signal transducing histidine kinase"/>
    <property type="match status" value="1"/>
</dbReference>
<evidence type="ECO:0000256" key="10">
    <source>
        <dbReference type="SAM" id="Phobius"/>
    </source>
</evidence>
<sequence length="558" mass="61273">MRLPVRMNIENRIFYPFLLIFLLFTALFGSVLYYNSYRALLGQQTAVADLTLETITGEIREYGESAGREGILNACRRRGDVSLVIRDEAEVLLLGPESGALESPWELSSRQDNPFGWKLSYVIDRSDFYDSLIDAQKYLLLATVALLVVTVQASVFVAANISEPIRRFSAVCAEVSREPQRAGQVELLGYYIHRGDEIGELSQAFGRMLSDLRRHTDEILRVKQLNESIVENLPIGVAAFDAAGEQLCINSKAKALLEPGVWHSEAGEALSALLTSWLASGRLLVDPIRIQDAAGRSVDLEVGLWRLTDAGGFEWGALCTLDDVTYKKMMEEKYSESEKLAYTGQLAADLAHEIRNPLAGIRASIQVIARRLSGEGDRALCSSIVGEVDRINLLIENLLNLARQRVSHKTSFPAARLFDEISLLYTKVAENSRIVLSFAAEEGLALYADEAEIKQVLINLINNSFKAIGSGGSVRVAAGRRENGLALTVSDDGAGMTTEEIRSLLSERGRQTPGGRGRGLMIVSRLLAQNGGSFSIESEAGRGTVITILFERELPDEV</sequence>
<evidence type="ECO:0000256" key="1">
    <source>
        <dbReference type="ARBA" id="ARBA00000085"/>
    </source>
</evidence>
<comment type="catalytic activity">
    <reaction evidence="1">
        <text>ATP + protein L-histidine = ADP + protein N-phospho-L-histidine.</text>
        <dbReference type="EC" id="2.7.13.3"/>
    </reaction>
</comment>
<evidence type="ECO:0000256" key="6">
    <source>
        <dbReference type="ARBA" id="ARBA00022741"/>
    </source>
</evidence>
<evidence type="ECO:0000313" key="13">
    <source>
        <dbReference type="EMBL" id="MBC8575570.1"/>
    </source>
</evidence>
<keyword evidence="7" id="KW-0418">Kinase</keyword>
<keyword evidence="14" id="KW-1185">Reference proteome</keyword>
<organism evidence="13 14">
    <name type="scientific">Yanshouia hominis</name>
    <dbReference type="NCBI Taxonomy" id="2763673"/>
    <lineage>
        <taxon>Bacteria</taxon>
        <taxon>Bacillati</taxon>
        <taxon>Bacillota</taxon>
        <taxon>Clostridia</taxon>
        <taxon>Eubacteriales</taxon>
        <taxon>Oscillospiraceae</taxon>
        <taxon>Yanshouia</taxon>
    </lineage>
</organism>
<dbReference type="PROSITE" id="PS50885">
    <property type="entry name" value="HAMP"/>
    <property type="match status" value="1"/>
</dbReference>
<dbReference type="Gene3D" id="3.30.565.10">
    <property type="entry name" value="Histidine kinase-like ATPase, C-terminal domain"/>
    <property type="match status" value="1"/>
</dbReference>
<dbReference type="Gene3D" id="1.10.287.130">
    <property type="match status" value="1"/>
</dbReference>
<comment type="subcellular location">
    <subcellularLocation>
        <location evidence="2">Membrane</location>
    </subcellularLocation>
</comment>
<dbReference type="InterPro" id="IPR036890">
    <property type="entry name" value="HATPase_C_sf"/>
</dbReference>
<dbReference type="InterPro" id="IPR003594">
    <property type="entry name" value="HATPase_dom"/>
</dbReference>
<evidence type="ECO:0000259" key="12">
    <source>
        <dbReference type="PROSITE" id="PS50885"/>
    </source>
</evidence>
<reference evidence="13 14" key="1">
    <citation type="submission" date="2020-08" db="EMBL/GenBank/DDBJ databases">
        <title>Genome public.</title>
        <authorList>
            <person name="Liu C."/>
            <person name="Sun Q."/>
        </authorList>
    </citation>
    <scope>NUCLEOTIDE SEQUENCE [LARGE SCALE GENOMIC DNA]</scope>
    <source>
        <strain evidence="13 14">BX1</strain>
    </source>
</reference>
<dbReference type="SMART" id="SM00387">
    <property type="entry name" value="HATPase_c"/>
    <property type="match status" value="1"/>
</dbReference>
<dbReference type="Pfam" id="PF00512">
    <property type="entry name" value="HisKA"/>
    <property type="match status" value="1"/>
</dbReference>
<dbReference type="RefSeq" id="WP_262399195.1">
    <property type="nucleotide sequence ID" value="NZ_JACRTB010000005.1"/>
</dbReference>
<dbReference type="InterPro" id="IPR035965">
    <property type="entry name" value="PAS-like_dom_sf"/>
</dbReference>
<evidence type="ECO:0000256" key="2">
    <source>
        <dbReference type="ARBA" id="ARBA00004370"/>
    </source>
</evidence>
<dbReference type="SMART" id="SM00388">
    <property type="entry name" value="HisKA"/>
    <property type="match status" value="1"/>
</dbReference>
<dbReference type="Gene3D" id="3.30.2200.10">
    <property type="entry name" value="histidine kinase doma clostridium symbiosum atcc 14940"/>
    <property type="match status" value="1"/>
</dbReference>
<keyword evidence="10" id="KW-1133">Transmembrane helix</keyword>
<evidence type="ECO:0000256" key="8">
    <source>
        <dbReference type="ARBA" id="ARBA00022840"/>
    </source>
</evidence>
<evidence type="ECO:0000256" key="5">
    <source>
        <dbReference type="ARBA" id="ARBA00022679"/>
    </source>
</evidence>
<dbReference type="EMBL" id="JACRTB010000005">
    <property type="protein sequence ID" value="MBC8575570.1"/>
    <property type="molecule type" value="Genomic_DNA"/>
</dbReference>
<dbReference type="PROSITE" id="PS50109">
    <property type="entry name" value="HIS_KIN"/>
    <property type="match status" value="1"/>
</dbReference>
<dbReference type="Pfam" id="PF00672">
    <property type="entry name" value="HAMP"/>
    <property type="match status" value="1"/>
</dbReference>
<evidence type="ECO:0000256" key="7">
    <source>
        <dbReference type="ARBA" id="ARBA00022777"/>
    </source>
</evidence>
<dbReference type="PRINTS" id="PR00344">
    <property type="entry name" value="BCTRLSENSOR"/>
</dbReference>
<accession>A0ABR7NGP1</accession>
<keyword evidence="6" id="KW-0547">Nucleotide-binding</keyword>
<evidence type="ECO:0000259" key="11">
    <source>
        <dbReference type="PROSITE" id="PS50109"/>
    </source>
</evidence>
<dbReference type="CDD" id="cd00082">
    <property type="entry name" value="HisKA"/>
    <property type="match status" value="1"/>
</dbReference>
<evidence type="ECO:0000256" key="4">
    <source>
        <dbReference type="ARBA" id="ARBA00022553"/>
    </source>
</evidence>
<dbReference type="InterPro" id="IPR005467">
    <property type="entry name" value="His_kinase_dom"/>
</dbReference>
<dbReference type="EC" id="2.7.13.3" evidence="3"/>
<feature type="transmembrane region" description="Helical" evidence="10">
    <location>
        <begin position="13"/>
        <end position="34"/>
    </location>
</feature>
<dbReference type="InterPro" id="IPR004358">
    <property type="entry name" value="Sig_transdc_His_kin-like_C"/>
</dbReference>
<protein>
    <recommendedName>
        <fullName evidence="3">histidine kinase</fullName>
        <ecNumber evidence="3">2.7.13.3</ecNumber>
    </recommendedName>
</protein>
<gene>
    <name evidence="13" type="ORF">H8717_03965</name>
</gene>
<comment type="caution">
    <text evidence="13">The sequence shown here is derived from an EMBL/GenBank/DDBJ whole genome shotgun (WGS) entry which is preliminary data.</text>
</comment>
<dbReference type="PANTHER" id="PTHR43065:SF10">
    <property type="entry name" value="PEROXIDE STRESS-ACTIVATED HISTIDINE KINASE MAK3"/>
    <property type="match status" value="1"/>
</dbReference>
<dbReference type="PANTHER" id="PTHR43065">
    <property type="entry name" value="SENSOR HISTIDINE KINASE"/>
    <property type="match status" value="1"/>
</dbReference>
<dbReference type="SUPFAM" id="SSF55874">
    <property type="entry name" value="ATPase domain of HSP90 chaperone/DNA topoisomerase II/histidine kinase"/>
    <property type="match status" value="1"/>
</dbReference>
<keyword evidence="4" id="KW-0597">Phosphoprotein</keyword>
<feature type="domain" description="HAMP" evidence="12">
    <location>
        <begin position="159"/>
        <end position="217"/>
    </location>
</feature>
<keyword evidence="9" id="KW-0902">Two-component regulatory system</keyword>
<feature type="domain" description="Histidine kinase" evidence="11">
    <location>
        <begin position="349"/>
        <end position="554"/>
    </location>
</feature>
<name>A0ABR7NGP1_9FIRM</name>
<evidence type="ECO:0000256" key="3">
    <source>
        <dbReference type="ARBA" id="ARBA00012438"/>
    </source>
</evidence>
<dbReference type="CDD" id="cd06225">
    <property type="entry name" value="HAMP"/>
    <property type="match status" value="1"/>
</dbReference>
<evidence type="ECO:0000256" key="9">
    <source>
        <dbReference type="ARBA" id="ARBA00023012"/>
    </source>
</evidence>
<dbReference type="CDD" id="cd00075">
    <property type="entry name" value="HATPase"/>
    <property type="match status" value="1"/>
</dbReference>
<dbReference type="InterPro" id="IPR003661">
    <property type="entry name" value="HisK_dim/P_dom"/>
</dbReference>
<keyword evidence="8" id="KW-0067">ATP-binding</keyword>
<evidence type="ECO:0000313" key="14">
    <source>
        <dbReference type="Proteomes" id="UP000658131"/>
    </source>
</evidence>
<keyword evidence="10" id="KW-0812">Transmembrane</keyword>
<dbReference type="InterPro" id="IPR036097">
    <property type="entry name" value="HisK_dim/P_sf"/>
</dbReference>
<keyword evidence="10" id="KW-0472">Membrane</keyword>
<dbReference type="SMART" id="SM00304">
    <property type="entry name" value="HAMP"/>
    <property type="match status" value="1"/>
</dbReference>
<dbReference type="Pfam" id="PF02518">
    <property type="entry name" value="HATPase_c"/>
    <property type="match status" value="1"/>
</dbReference>
<dbReference type="Gene3D" id="1.10.8.500">
    <property type="entry name" value="HAMP domain in histidine kinase"/>
    <property type="match status" value="1"/>
</dbReference>
<proteinExistence type="predicted"/>
<dbReference type="Proteomes" id="UP000658131">
    <property type="component" value="Unassembled WGS sequence"/>
</dbReference>
<dbReference type="InterPro" id="IPR003660">
    <property type="entry name" value="HAMP_dom"/>
</dbReference>
<keyword evidence="5" id="KW-0808">Transferase</keyword>
<dbReference type="SUPFAM" id="SSF55785">
    <property type="entry name" value="PYP-like sensor domain (PAS domain)"/>
    <property type="match status" value="1"/>
</dbReference>